<name>A0A0B4XNQ2_9GAMM</name>
<proteinExistence type="inferred from homology"/>
<dbReference type="STRING" id="391936.S7S_08445"/>
<dbReference type="EMBL" id="CP004387">
    <property type="protein sequence ID" value="AJD48103.1"/>
    <property type="molecule type" value="Genomic_DNA"/>
</dbReference>
<evidence type="ECO:0000256" key="6">
    <source>
        <dbReference type="ARBA" id="ARBA00023239"/>
    </source>
</evidence>
<dbReference type="InterPro" id="IPR050571">
    <property type="entry name" value="Class-IV_PLP-Dep_Aminotrnsfr"/>
</dbReference>
<comment type="subunit">
    <text evidence="3">Homodimer.</text>
</comment>
<comment type="similarity">
    <text evidence="2 11">Belongs to the class-IV pyridoxal-phosphate-dependent aminotransferase family.</text>
</comment>
<dbReference type="Gene3D" id="3.20.10.10">
    <property type="entry name" value="D-amino Acid Aminotransferase, subunit A, domain 2"/>
    <property type="match status" value="1"/>
</dbReference>
<dbReference type="Proteomes" id="UP000006764">
    <property type="component" value="Chromosome"/>
</dbReference>
<dbReference type="RefSeq" id="WP_041025969.1">
    <property type="nucleotide sequence ID" value="NZ_CP004387.1"/>
</dbReference>
<evidence type="ECO:0000256" key="9">
    <source>
        <dbReference type="ARBA" id="ARBA00049529"/>
    </source>
</evidence>
<dbReference type="InterPro" id="IPR017824">
    <property type="entry name" value="Aminodeoxychorismate_lyase_IV"/>
</dbReference>
<evidence type="ECO:0000313" key="13">
    <source>
        <dbReference type="EMBL" id="AJD48103.1"/>
    </source>
</evidence>
<dbReference type="EC" id="4.1.3.38" evidence="8 10"/>
<keyword evidence="14" id="KW-1185">Reference proteome</keyword>
<dbReference type="GO" id="GO:0030170">
    <property type="term" value="F:pyridoxal phosphate binding"/>
    <property type="evidence" value="ECO:0007669"/>
    <property type="project" value="InterPro"/>
</dbReference>
<evidence type="ECO:0000256" key="10">
    <source>
        <dbReference type="NCBIfam" id="TIGR03461"/>
    </source>
</evidence>
<evidence type="ECO:0000256" key="5">
    <source>
        <dbReference type="ARBA" id="ARBA00022909"/>
    </source>
</evidence>
<organism evidence="13 14">
    <name type="scientific">Isoalcanivorax pacificus W11-5</name>
    <dbReference type="NCBI Taxonomy" id="391936"/>
    <lineage>
        <taxon>Bacteria</taxon>
        <taxon>Pseudomonadati</taxon>
        <taxon>Pseudomonadota</taxon>
        <taxon>Gammaproteobacteria</taxon>
        <taxon>Oceanospirillales</taxon>
        <taxon>Alcanivoracaceae</taxon>
        <taxon>Isoalcanivorax</taxon>
    </lineage>
</organism>
<evidence type="ECO:0000256" key="3">
    <source>
        <dbReference type="ARBA" id="ARBA00011738"/>
    </source>
</evidence>
<dbReference type="OrthoDB" id="9805628at2"/>
<dbReference type="InterPro" id="IPR036038">
    <property type="entry name" value="Aminotransferase-like"/>
</dbReference>
<evidence type="ECO:0000313" key="14">
    <source>
        <dbReference type="Proteomes" id="UP000006764"/>
    </source>
</evidence>
<accession>A0A0B4XNQ2</accession>
<dbReference type="Gene3D" id="3.30.470.10">
    <property type="match status" value="1"/>
</dbReference>
<dbReference type="InterPro" id="IPR018300">
    <property type="entry name" value="Aminotrans_IV_CS"/>
</dbReference>
<keyword evidence="13" id="KW-0808">Transferase</keyword>
<dbReference type="AlphaFoldDB" id="A0A0B4XNQ2"/>
<evidence type="ECO:0000256" key="2">
    <source>
        <dbReference type="ARBA" id="ARBA00009320"/>
    </source>
</evidence>
<evidence type="ECO:0000256" key="12">
    <source>
        <dbReference type="RuleBase" id="RU004516"/>
    </source>
</evidence>
<dbReference type="GO" id="GO:0046656">
    <property type="term" value="P:folic acid biosynthetic process"/>
    <property type="evidence" value="ECO:0007669"/>
    <property type="project" value="UniProtKB-KW"/>
</dbReference>
<dbReference type="NCBIfam" id="TIGR03461">
    <property type="entry name" value="pabC_Proteo"/>
    <property type="match status" value="1"/>
</dbReference>
<dbReference type="Pfam" id="PF01063">
    <property type="entry name" value="Aminotran_4"/>
    <property type="match status" value="1"/>
</dbReference>
<dbReference type="SUPFAM" id="SSF56752">
    <property type="entry name" value="D-aminoacid aminotransferase-like PLP-dependent enzymes"/>
    <property type="match status" value="1"/>
</dbReference>
<dbReference type="GO" id="GO:0008153">
    <property type="term" value="P:4-aminobenzoate biosynthetic process"/>
    <property type="evidence" value="ECO:0007669"/>
    <property type="project" value="UniProtKB-UniRule"/>
</dbReference>
<dbReference type="InterPro" id="IPR043132">
    <property type="entry name" value="BCAT-like_C"/>
</dbReference>
<protein>
    <recommendedName>
        <fullName evidence="8 10">Aminodeoxychorismate lyase</fullName>
        <ecNumber evidence="8 10">4.1.3.38</ecNumber>
    </recommendedName>
</protein>
<evidence type="ECO:0000256" key="4">
    <source>
        <dbReference type="ARBA" id="ARBA00022898"/>
    </source>
</evidence>
<dbReference type="GO" id="GO:0008696">
    <property type="term" value="F:4-amino-4-deoxychorismate lyase activity"/>
    <property type="evidence" value="ECO:0007669"/>
    <property type="project" value="UniProtKB-UniRule"/>
</dbReference>
<dbReference type="InterPro" id="IPR001544">
    <property type="entry name" value="Aminotrans_IV"/>
</dbReference>
<gene>
    <name evidence="13" type="ORF">S7S_08445</name>
</gene>
<dbReference type="GO" id="GO:0005829">
    <property type="term" value="C:cytosol"/>
    <property type="evidence" value="ECO:0007669"/>
    <property type="project" value="TreeGrafter"/>
</dbReference>
<evidence type="ECO:0000256" key="8">
    <source>
        <dbReference type="ARBA" id="ARBA00035676"/>
    </source>
</evidence>
<comment type="catalytic activity">
    <reaction evidence="9">
        <text>4-amino-4-deoxychorismate = 4-aminobenzoate + pyruvate + H(+)</text>
        <dbReference type="Rhea" id="RHEA:16201"/>
        <dbReference type="ChEBI" id="CHEBI:15361"/>
        <dbReference type="ChEBI" id="CHEBI:15378"/>
        <dbReference type="ChEBI" id="CHEBI:17836"/>
        <dbReference type="ChEBI" id="CHEBI:58406"/>
        <dbReference type="EC" id="4.1.3.38"/>
    </reaction>
</comment>
<keyword evidence="6" id="KW-0456">Lyase</keyword>
<comment type="cofactor">
    <cofactor evidence="1 12">
        <name>pyridoxal 5'-phosphate</name>
        <dbReference type="ChEBI" id="CHEBI:597326"/>
    </cofactor>
</comment>
<dbReference type="NCBIfam" id="NF004761">
    <property type="entry name" value="PRK06092.1"/>
    <property type="match status" value="1"/>
</dbReference>
<dbReference type="PANTHER" id="PTHR42743:SF2">
    <property type="entry name" value="AMINODEOXYCHORISMATE LYASE"/>
    <property type="match status" value="1"/>
</dbReference>
<evidence type="ECO:0000256" key="7">
    <source>
        <dbReference type="ARBA" id="ARBA00035633"/>
    </source>
</evidence>
<evidence type="ECO:0000256" key="1">
    <source>
        <dbReference type="ARBA" id="ARBA00001933"/>
    </source>
</evidence>
<dbReference type="GO" id="GO:0008483">
    <property type="term" value="F:transaminase activity"/>
    <property type="evidence" value="ECO:0007669"/>
    <property type="project" value="UniProtKB-KW"/>
</dbReference>
<dbReference type="InterPro" id="IPR043131">
    <property type="entry name" value="BCAT-like_N"/>
</dbReference>
<dbReference type="HOGENOM" id="CLU_020844_2_1_6"/>
<sequence length="271" mass="28911">MAPLKGLWEPSLAADDRGLAYGDGCFETLRLSPAGAPLWPWHRRRLLAGAAALAIPLTEDTLDEALRQALTCCEGAAVLKLILTRGSGGRGYAAPEPCEPRLLASLHPLPARPAAHYRDGLATGLCQLRLAQQPALAGLKHLNRLEQVLARREVQQAGWDEGLLLDSAGAPVEFTSMNLFARFGDTLWTPPLTQCGVAGVARALILEQLAAGAGLATTVQMRSLSQLEAADEVFACNSVAGILPVRTLADWQWPVGRATLALQSGWAQIFQ</sequence>
<keyword evidence="5" id="KW-0289">Folate biosynthesis</keyword>
<evidence type="ECO:0000256" key="11">
    <source>
        <dbReference type="RuleBase" id="RU004106"/>
    </source>
</evidence>
<comment type="pathway">
    <text evidence="7">Cofactor biosynthesis; tetrahydrofolate biosynthesis; 4-aminobenzoate from chorismate: step 2/2.</text>
</comment>
<keyword evidence="13" id="KW-0032">Aminotransferase</keyword>
<dbReference type="KEGG" id="apac:S7S_08445"/>
<reference evidence="13 14" key="1">
    <citation type="journal article" date="2012" name="J. Bacteriol.">
        <title>Genome sequence of an alkane-degrading bacterium, Alcanivorax pacificus type strain W11-5, isolated from deep sea sediment.</title>
        <authorList>
            <person name="Lai Q."/>
            <person name="Shao Z."/>
        </authorList>
    </citation>
    <scope>NUCLEOTIDE SEQUENCE [LARGE SCALE GENOMIC DNA]</scope>
    <source>
        <strain evidence="13 14">W11-5</strain>
    </source>
</reference>
<keyword evidence="4 12" id="KW-0663">Pyridoxal phosphate</keyword>
<dbReference type="PANTHER" id="PTHR42743">
    <property type="entry name" value="AMINO-ACID AMINOTRANSFERASE"/>
    <property type="match status" value="1"/>
</dbReference>
<dbReference type="PROSITE" id="PS00770">
    <property type="entry name" value="AA_TRANSFER_CLASS_4"/>
    <property type="match status" value="1"/>
</dbReference>